<organism evidence="3 4">
    <name type="scientific">Actinomadura luteofluorescens</name>
    <dbReference type="NCBI Taxonomy" id="46163"/>
    <lineage>
        <taxon>Bacteria</taxon>
        <taxon>Bacillati</taxon>
        <taxon>Actinomycetota</taxon>
        <taxon>Actinomycetes</taxon>
        <taxon>Streptosporangiales</taxon>
        <taxon>Thermomonosporaceae</taxon>
        <taxon>Actinomadura</taxon>
    </lineage>
</organism>
<gene>
    <name evidence="3" type="ORF">BJY14_002904</name>
</gene>
<evidence type="ECO:0000313" key="4">
    <source>
        <dbReference type="Proteomes" id="UP000529783"/>
    </source>
</evidence>
<comment type="caution">
    <text evidence="3">The sequence shown here is derived from an EMBL/GenBank/DDBJ whole genome shotgun (WGS) entry which is preliminary data.</text>
</comment>
<keyword evidence="4" id="KW-1185">Reference proteome</keyword>
<keyword evidence="2" id="KW-0472">Membrane</keyword>
<dbReference type="RefSeq" id="WP_179844096.1">
    <property type="nucleotide sequence ID" value="NZ_JACCBA010000001.1"/>
</dbReference>
<keyword evidence="2" id="KW-0812">Transmembrane</keyword>
<dbReference type="InterPro" id="IPR011990">
    <property type="entry name" value="TPR-like_helical_dom_sf"/>
</dbReference>
<dbReference type="AlphaFoldDB" id="A0A7Y9EG55"/>
<evidence type="ECO:0000313" key="3">
    <source>
        <dbReference type="EMBL" id="NYD46921.1"/>
    </source>
</evidence>
<dbReference type="Proteomes" id="UP000529783">
    <property type="component" value="Unassembled WGS sequence"/>
</dbReference>
<dbReference type="Gene3D" id="1.25.40.10">
    <property type="entry name" value="Tetratricopeptide repeat domain"/>
    <property type="match status" value="1"/>
</dbReference>
<keyword evidence="2" id="KW-1133">Transmembrane helix</keyword>
<accession>A0A7Y9EG55</accession>
<feature type="region of interest" description="Disordered" evidence="1">
    <location>
        <begin position="1"/>
        <end position="22"/>
    </location>
</feature>
<dbReference type="EMBL" id="JACCBA010000001">
    <property type="protein sequence ID" value="NYD46921.1"/>
    <property type="molecule type" value="Genomic_DNA"/>
</dbReference>
<sequence>MENGVPPQRQSPESDQLADRMGTASDVEKASVLVDHFAAATAGPPSAWVDEFVSRVEEFGLSVRQIRRAATDLAWLARKNGQGYLDETDRARVLAAGNSHTARLCLAYIQGQRLRFDFKFAQLHRQCLDWLTEFDGDALVLSFAAFAALGARTSNGPSMYQRAVEAPDADDKSNQVLLTGINFADHLPEQPQMMLTLSDEMMARGQENAIVYYRRATAYRKLGRFEDGLYEIDRAIDDLGPGDVLVHEQFTQERRSIILAQDLQKQIERNTQAVADSITAQVDERIAAASAQLEQRLDEASLRLAQRVDVAQEMVSSGLLKMVEILGLFVALVGFIAGSGAVVIKSHGLEERALSMLLVVGGSLVFFALLRLVTTVGRRRVRTER</sequence>
<evidence type="ECO:0000256" key="1">
    <source>
        <dbReference type="SAM" id="MobiDB-lite"/>
    </source>
</evidence>
<evidence type="ECO:0000256" key="2">
    <source>
        <dbReference type="SAM" id="Phobius"/>
    </source>
</evidence>
<proteinExistence type="predicted"/>
<protein>
    <submittedName>
        <fullName evidence="3">Tetratricopeptide (TPR) repeat protein</fullName>
    </submittedName>
</protein>
<feature type="transmembrane region" description="Helical" evidence="2">
    <location>
        <begin position="325"/>
        <end position="344"/>
    </location>
</feature>
<feature type="transmembrane region" description="Helical" evidence="2">
    <location>
        <begin position="356"/>
        <end position="377"/>
    </location>
</feature>
<name>A0A7Y9EG55_9ACTN</name>
<reference evidence="3 4" key="1">
    <citation type="submission" date="2020-07" db="EMBL/GenBank/DDBJ databases">
        <title>Sequencing the genomes of 1000 actinobacteria strains.</title>
        <authorList>
            <person name="Klenk H.-P."/>
        </authorList>
    </citation>
    <scope>NUCLEOTIDE SEQUENCE [LARGE SCALE GENOMIC DNA]</scope>
    <source>
        <strain evidence="3 4">DSM 40398</strain>
    </source>
</reference>